<name>A0A8T2VJC9_CERRI</name>
<evidence type="ECO:0000256" key="10">
    <source>
        <dbReference type="ARBA" id="ARBA00023242"/>
    </source>
</evidence>
<dbReference type="FunFam" id="2.170.270.10:FF:000058">
    <property type="entry name" value="Histone-lysine N-methyltransferase"/>
    <property type="match status" value="1"/>
</dbReference>
<evidence type="ECO:0000256" key="13">
    <source>
        <dbReference type="SAM" id="MobiDB-lite"/>
    </source>
</evidence>
<dbReference type="PANTHER" id="PTHR13793">
    <property type="entry name" value="PHD FINGER PROTEINS"/>
    <property type="match status" value="1"/>
</dbReference>
<dbReference type="PANTHER" id="PTHR13793:SF132">
    <property type="entry name" value="HISTONE-LYSINE N-METHYLTRANSFERASE ATX5"/>
    <property type="match status" value="1"/>
</dbReference>
<dbReference type="GO" id="GO:0032259">
    <property type="term" value="P:methylation"/>
    <property type="evidence" value="ECO:0007669"/>
    <property type="project" value="UniProtKB-KW"/>
</dbReference>
<feature type="domain" description="Post-SET" evidence="16">
    <location>
        <begin position="1504"/>
        <end position="1520"/>
    </location>
</feature>
<protein>
    <submittedName>
        <fullName evidence="18">Uncharacterized protein</fullName>
    </submittedName>
</protein>
<comment type="caution">
    <text evidence="18">The sequence shown here is derived from an EMBL/GenBank/DDBJ whole genome shotgun (WGS) entry which is preliminary data.</text>
</comment>
<dbReference type="InterPro" id="IPR046341">
    <property type="entry name" value="SET_dom_sf"/>
</dbReference>
<dbReference type="PROSITE" id="PS50868">
    <property type="entry name" value="POST_SET"/>
    <property type="match status" value="1"/>
</dbReference>
<sequence>MSGDGHELGTHAFFPRDWLPKVRDANCPASMGDFGEAQCPFEEDERYFFKMQRKIPKEVGNFSGSRDAFCSKPLRDDSVARVRRKTAVKSNAGGPINRWSTITMSQKKDACTTRSNVIGHVEEGMERDDPRERIHGLEEPHKKEVSFFRSQLELEDTMDSLVSKHANRDWMNGNANLPKRQAYQKGVSYSNGSDFASSCSEPYIFVQNSAKPFNYSHAELTGCNFNKWNDHENSYNEAKHWATSMYHGELPFPRGRLHLVPCHDGGLMEVDFRQTLVSEPLAKKQKPLYSMDSGGKDSKGLFLPSARNQLIKRKTEPYEGGSIDSMQSVKAPKISNRGTQRDLNIVQNHHRSKETYLPKLKKPRSHQPSRNGSSTIYSTTNAMFLSGYPKDVDGLLDYDRMEELAAAYCTSTFQRGVPPLSEQQGGFSWTKAKSAAKKEVHRQSHESNLFERHKSRTCDERGCQMQVENLSSLDLLVQAASGLEAQMENSESDLLVKENPHLDDPHEDEENLHKEQGSSAKEDDVAEELSASALPKGNEDDTEEYDIQTLKRIAALSPERVKAPLIRSRRGRAQALPSRFYDSFLEEDLKRRRRKPVRNLKSVNKATSISNLNEKVLFKIPQKMNVSNPTVETGKDSDDVKQVSPEIKHDHVKQVSSDIKCITPNFGDEGSPKLENIDSKVHMPVDAMKIQEMLDLEVNQRPAGTISMQDLHMDHTSFPSNVKEEPEISELLSTNVTCLVKKPLKVRKQRQRLNFSLGPGNPQAFRSSRFDKPAPLSHLEEEKSIHVATVPFMFNFDVGDVVWAKLGVSKDLVWPAKVVDPRKDVPESVLRAGHPYRLCVMLCGPASQRHGDPDYVWVKRSSVYPFMENLDRFQVHMDNKPPEFRLAVEEAILADYGIVQYRWIHLGMTHFREHSKDNINFFPTDSANDNGQVGLPLHEKDLQKAEDHNNDSKIAPSNDLEKSSLGGVKKIEGVALSVPERIDVVCYGKEAKYIPKFHQVLCECELCNTGQMMGPSKWERHTGSRKKKWKESIKLKNSNNTLLSWLHFMLEHGATGLAYTESATNLPSRQKERKLAACLQSPYVPVVVNWTAERCAVCRWIEDFDWNKMIICNRCGIAVHEECYGKRATNGFFICRVCENPDVEHECCLCPVKGGALKPSTIYGFWVHITCAWFIEEVSFKNTVTMEPADGLTKIDASRFRQACAVCKQVHGVCIQCAKCPTVYHVMCAARAGYRMELHSMKTKSGSWLNRKITYCSEHRAPDPDAKLFLTSSQGKQLPGNNLEENDVSNIFASGKNAMDNSIDMLAQQLESSNASRCQQYSEQMKLHKMKKVEGEAIVHKVSGYCWHSQEIISNLTEPQTREKASLQERLVDLQRTEKNRVCCGRSSIHGWGLFARRPILEGEMVIEYRGELVRRSIADLREKRYRQEGKGCYFFKISEEVIIDATEKGNVARLINHSCAPNCYARIFTINGIAETCIVLIARRYLKAGEELTYDYLFDPENKEVPCLCGADTCRKFMC</sequence>
<dbReference type="InterPro" id="IPR013083">
    <property type="entry name" value="Znf_RING/FYVE/PHD"/>
</dbReference>
<dbReference type="InterPro" id="IPR050701">
    <property type="entry name" value="Histone_Mod_Regulator"/>
</dbReference>
<dbReference type="Gene3D" id="3.30.40.10">
    <property type="entry name" value="Zinc/RING finger domain, C3HC4 (zinc finger)"/>
    <property type="match status" value="2"/>
</dbReference>
<evidence type="ECO:0000256" key="9">
    <source>
        <dbReference type="ARBA" id="ARBA00022853"/>
    </source>
</evidence>
<dbReference type="InterPro" id="IPR034732">
    <property type="entry name" value="EPHD"/>
</dbReference>
<dbReference type="GO" id="GO:0008168">
    <property type="term" value="F:methyltransferase activity"/>
    <property type="evidence" value="ECO:0007669"/>
    <property type="project" value="UniProtKB-KW"/>
</dbReference>
<dbReference type="Pfam" id="PF13831">
    <property type="entry name" value="PHD_2"/>
    <property type="match status" value="1"/>
</dbReference>
<evidence type="ECO:0000313" key="19">
    <source>
        <dbReference type="Proteomes" id="UP000825935"/>
    </source>
</evidence>
<dbReference type="InterPro" id="IPR001214">
    <property type="entry name" value="SET_dom"/>
</dbReference>
<dbReference type="PROSITE" id="PS50280">
    <property type="entry name" value="SET"/>
    <property type="match status" value="1"/>
</dbReference>
<gene>
    <name evidence="18" type="ORF">KP509_01G107400</name>
</gene>
<dbReference type="InterPro" id="IPR019787">
    <property type="entry name" value="Znf_PHD-finger"/>
</dbReference>
<evidence type="ECO:0000256" key="11">
    <source>
        <dbReference type="ARBA" id="ARBA00052314"/>
    </source>
</evidence>
<evidence type="ECO:0000256" key="1">
    <source>
        <dbReference type="ARBA" id="ARBA00004123"/>
    </source>
</evidence>
<feature type="domain" description="PWWP" evidence="15">
    <location>
        <begin position="798"/>
        <end position="869"/>
    </location>
</feature>
<dbReference type="CDD" id="cd10518">
    <property type="entry name" value="SET_SETD1-like"/>
    <property type="match status" value="1"/>
</dbReference>
<evidence type="ECO:0000256" key="7">
    <source>
        <dbReference type="ARBA" id="ARBA00022771"/>
    </source>
</evidence>
<comment type="function">
    <text evidence="12">Histone methyltransferase.</text>
</comment>
<keyword evidence="4" id="KW-0949">S-adenosyl-L-methionine</keyword>
<evidence type="ECO:0000256" key="3">
    <source>
        <dbReference type="ARBA" id="ARBA00022679"/>
    </source>
</evidence>
<keyword evidence="10" id="KW-0539">Nucleus</keyword>
<evidence type="ECO:0000256" key="8">
    <source>
        <dbReference type="ARBA" id="ARBA00022833"/>
    </source>
</evidence>
<dbReference type="InterPro" id="IPR001965">
    <property type="entry name" value="Znf_PHD"/>
</dbReference>
<dbReference type="GO" id="GO:0048188">
    <property type="term" value="C:Set1C/COMPASS complex"/>
    <property type="evidence" value="ECO:0007669"/>
    <property type="project" value="UniProtKB-ARBA"/>
</dbReference>
<dbReference type="Pfam" id="PF13832">
    <property type="entry name" value="zf-HC5HC2H_2"/>
    <property type="match status" value="1"/>
</dbReference>
<evidence type="ECO:0000259" key="14">
    <source>
        <dbReference type="PROSITE" id="PS50280"/>
    </source>
</evidence>
<keyword evidence="8" id="KW-0862">Zinc</keyword>
<feature type="domain" description="PHD-type" evidence="17">
    <location>
        <begin position="1144"/>
        <end position="1260"/>
    </location>
</feature>
<dbReference type="InterPro" id="IPR000313">
    <property type="entry name" value="PWWP_dom"/>
</dbReference>
<evidence type="ECO:0000259" key="17">
    <source>
        <dbReference type="PROSITE" id="PS51805"/>
    </source>
</evidence>
<evidence type="ECO:0000256" key="12">
    <source>
        <dbReference type="ARBA" id="ARBA00054897"/>
    </source>
</evidence>
<feature type="region of interest" description="Disordered" evidence="13">
    <location>
        <begin position="498"/>
        <end position="545"/>
    </location>
</feature>
<dbReference type="InterPro" id="IPR019786">
    <property type="entry name" value="Zinc_finger_PHD-type_CS"/>
</dbReference>
<dbReference type="SUPFAM" id="SSF82199">
    <property type="entry name" value="SET domain"/>
    <property type="match status" value="1"/>
</dbReference>
<comment type="subcellular location">
    <subcellularLocation>
        <location evidence="1">Nucleus</location>
    </subcellularLocation>
</comment>
<dbReference type="Pfam" id="PF00856">
    <property type="entry name" value="SET"/>
    <property type="match status" value="1"/>
</dbReference>
<reference evidence="18" key="1">
    <citation type="submission" date="2021-08" db="EMBL/GenBank/DDBJ databases">
        <title>WGS assembly of Ceratopteris richardii.</title>
        <authorList>
            <person name="Marchant D.B."/>
            <person name="Chen G."/>
            <person name="Jenkins J."/>
            <person name="Shu S."/>
            <person name="Leebens-Mack J."/>
            <person name="Grimwood J."/>
            <person name="Schmutz J."/>
            <person name="Soltis P."/>
            <person name="Soltis D."/>
            <person name="Chen Z.-H."/>
        </authorList>
    </citation>
    <scope>NUCLEOTIDE SEQUENCE</scope>
    <source>
        <strain evidence="18">Whitten #5841</strain>
        <tissue evidence="18">Leaf</tissue>
    </source>
</reference>
<feature type="compositionally biased region" description="Basic and acidic residues" evidence="13">
    <location>
        <begin position="511"/>
        <end position="523"/>
    </location>
</feature>
<dbReference type="InterPro" id="IPR011011">
    <property type="entry name" value="Znf_FYVE_PHD"/>
</dbReference>
<dbReference type="PROSITE" id="PS50812">
    <property type="entry name" value="PWWP"/>
    <property type="match status" value="1"/>
</dbReference>
<evidence type="ECO:0000259" key="16">
    <source>
        <dbReference type="PROSITE" id="PS50868"/>
    </source>
</evidence>
<dbReference type="FunFam" id="3.30.40.10:FF:000464">
    <property type="entry name" value="Histone-lysine N-methyltransferase"/>
    <property type="match status" value="1"/>
</dbReference>
<evidence type="ECO:0000256" key="2">
    <source>
        <dbReference type="ARBA" id="ARBA00022603"/>
    </source>
</evidence>
<dbReference type="PROSITE" id="PS01359">
    <property type="entry name" value="ZF_PHD_1"/>
    <property type="match status" value="1"/>
</dbReference>
<dbReference type="CDD" id="cd15495">
    <property type="entry name" value="PHD_ATX3_4_5_like"/>
    <property type="match status" value="1"/>
</dbReference>
<keyword evidence="3" id="KW-0808">Transferase</keyword>
<keyword evidence="6" id="KW-0677">Repeat</keyword>
<evidence type="ECO:0000259" key="15">
    <source>
        <dbReference type="PROSITE" id="PS50812"/>
    </source>
</evidence>
<dbReference type="SMART" id="SM00249">
    <property type="entry name" value="PHD"/>
    <property type="match status" value="2"/>
</dbReference>
<keyword evidence="9" id="KW-0156">Chromatin regulator</keyword>
<evidence type="ECO:0000256" key="4">
    <source>
        <dbReference type="ARBA" id="ARBA00022691"/>
    </source>
</evidence>
<dbReference type="PROSITE" id="PS51805">
    <property type="entry name" value="EPHD"/>
    <property type="match status" value="1"/>
</dbReference>
<dbReference type="OrthoDB" id="308383at2759"/>
<accession>A0A8T2VJC9</accession>
<dbReference type="SUPFAM" id="SSF57903">
    <property type="entry name" value="FYVE/PHD zinc finger"/>
    <property type="match status" value="1"/>
</dbReference>
<keyword evidence="7" id="KW-0863">Zinc-finger</keyword>
<evidence type="ECO:0000313" key="18">
    <source>
        <dbReference type="EMBL" id="KAH7447442.1"/>
    </source>
</evidence>
<dbReference type="SUPFAM" id="SSF63748">
    <property type="entry name" value="Tudor/PWWP/MBT"/>
    <property type="match status" value="1"/>
</dbReference>
<comment type="catalytic activity">
    <reaction evidence="11">
        <text>L-lysyl-[histone] + S-adenosyl-L-methionine = N(6)-methyl-L-lysyl-[histone] + S-adenosyl-L-homocysteine + H(+)</text>
        <dbReference type="Rhea" id="RHEA:10024"/>
        <dbReference type="Rhea" id="RHEA-COMP:9845"/>
        <dbReference type="Rhea" id="RHEA-COMP:9846"/>
        <dbReference type="ChEBI" id="CHEBI:15378"/>
        <dbReference type="ChEBI" id="CHEBI:29969"/>
        <dbReference type="ChEBI" id="CHEBI:57856"/>
        <dbReference type="ChEBI" id="CHEBI:59789"/>
        <dbReference type="ChEBI" id="CHEBI:61929"/>
    </reaction>
</comment>
<organism evidence="18 19">
    <name type="scientific">Ceratopteris richardii</name>
    <name type="common">Triangle waterfern</name>
    <dbReference type="NCBI Taxonomy" id="49495"/>
    <lineage>
        <taxon>Eukaryota</taxon>
        <taxon>Viridiplantae</taxon>
        <taxon>Streptophyta</taxon>
        <taxon>Embryophyta</taxon>
        <taxon>Tracheophyta</taxon>
        <taxon>Polypodiopsida</taxon>
        <taxon>Polypodiidae</taxon>
        <taxon>Polypodiales</taxon>
        <taxon>Pteridineae</taxon>
        <taxon>Pteridaceae</taxon>
        <taxon>Parkerioideae</taxon>
        <taxon>Ceratopteris</taxon>
    </lineage>
</organism>
<dbReference type="EMBL" id="CM035406">
    <property type="protein sequence ID" value="KAH7447442.1"/>
    <property type="molecule type" value="Genomic_DNA"/>
</dbReference>
<dbReference type="Pfam" id="PF00855">
    <property type="entry name" value="PWWP"/>
    <property type="match status" value="1"/>
</dbReference>
<evidence type="ECO:0000256" key="6">
    <source>
        <dbReference type="ARBA" id="ARBA00022737"/>
    </source>
</evidence>
<dbReference type="InterPro" id="IPR003616">
    <property type="entry name" value="Post-SET_dom"/>
</dbReference>
<dbReference type="GO" id="GO:0006357">
    <property type="term" value="P:regulation of transcription by RNA polymerase II"/>
    <property type="evidence" value="ECO:0007669"/>
    <property type="project" value="TreeGrafter"/>
</dbReference>
<dbReference type="SMART" id="SM00317">
    <property type="entry name" value="SET"/>
    <property type="match status" value="1"/>
</dbReference>
<keyword evidence="2" id="KW-0489">Methyltransferase</keyword>
<dbReference type="GO" id="GO:0006325">
    <property type="term" value="P:chromatin organization"/>
    <property type="evidence" value="ECO:0007669"/>
    <property type="project" value="UniProtKB-KW"/>
</dbReference>
<feature type="region of interest" description="Disordered" evidence="13">
    <location>
        <begin position="351"/>
        <end position="376"/>
    </location>
</feature>
<proteinExistence type="predicted"/>
<dbReference type="GO" id="GO:0008270">
    <property type="term" value="F:zinc ion binding"/>
    <property type="evidence" value="ECO:0007669"/>
    <property type="project" value="UniProtKB-KW"/>
</dbReference>
<dbReference type="Gene3D" id="2.30.30.140">
    <property type="match status" value="1"/>
</dbReference>
<keyword evidence="5" id="KW-0479">Metal-binding</keyword>
<evidence type="ECO:0000256" key="5">
    <source>
        <dbReference type="ARBA" id="ARBA00022723"/>
    </source>
</evidence>
<keyword evidence="19" id="KW-1185">Reference proteome</keyword>
<dbReference type="Proteomes" id="UP000825935">
    <property type="component" value="Chromosome 1"/>
</dbReference>
<dbReference type="InterPro" id="IPR042011">
    <property type="entry name" value="ATX3/4/5_PHD"/>
</dbReference>
<feature type="domain" description="SET" evidence="14">
    <location>
        <begin position="1380"/>
        <end position="1498"/>
    </location>
</feature>
<dbReference type="Gene3D" id="2.170.270.10">
    <property type="entry name" value="SET domain"/>
    <property type="match status" value="1"/>
</dbReference>